<feature type="region of interest" description="Disordered" evidence="1">
    <location>
        <begin position="23"/>
        <end position="54"/>
    </location>
</feature>
<comment type="caution">
    <text evidence="3">The sequence shown here is derived from an EMBL/GenBank/DDBJ whole genome shotgun (WGS) entry which is preliminary data.</text>
</comment>
<sequence length="127" mass="13891">MSRENHLVLAVVTAGPGLLLVHRPGETPPAVLPGGRPEPRETPGATAERGCEEETRVRIRAGRQLGRMVVDGIATTYVAARPVTEPPVGEVAVSLQVAWYRLEQVDLVLPELWPPVRQYLEKALRAM</sequence>
<name>A0ABS8PG27_9PSEU</name>
<dbReference type="Proteomes" id="UP001199469">
    <property type="component" value="Unassembled WGS sequence"/>
</dbReference>
<dbReference type="Pfam" id="PF00293">
    <property type="entry name" value="NUDIX"/>
    <property type="match status" value="1"/>
</dbReference>
<dbReference type="CDD" id="cd02883">
    <property type="entry name" value="NUDIX_Hydrolase"/>
    <property type="match status" value="1"/>
</dbReference>
<evidence type="ECO:0000256" key="1">
    <source>
        <dbReference type="SAM" id="MobiDB-lite"/>
    </source>
</evidence>
<proteinExistence type="predicted"/>
<dbReference type="SUPFAM" id="SSF55811">
    <property type="entry name" value="Nudix"/>
    <property type="match status" value="1"/>
</dbReference>
<dbReference type="RefSeq" id="WP_230739100.1">
    <property type="nucleotide sequence ID" value="NZ_JAJNDB010000007.1"/>
</dbReference>
<dbReference type="EMBL" id="JAJNDB010000007">
    <property type="protein sequence ID" value="MCD2197226.1"/>
    <property type="molecule type" value="Genomic_DNA"/>
</dbReference>
<dbReference type="PROSITE" id="PS51462">
    <property type="entry name" value="NUDIX"/>
    <property type="match status" value="1"/>
</dbReference>
<evidence type="ECO:0000313" key="4">
    <source>
        <dbReference type="Proteomes" id="UP001199469"/>
    </source>
</evidence>
<feature type="domain" description="Nudix hydrolase" evidence="2">
    <location>
        <begin position="1"/>
        <end position="125"/>
    </location>
</feature>
<organism evidence="3 4">
    <name type="scientific">Actinomycetospora endophytica</name>
    <dbReference type="NCBI Taxonomy" id="2291215"/>
    <lineage>
        <taxon>Bacteria</taxon>
        <taxon>Bacillati</taxon>
        <taxon>Actinomycetota</taxon>
        <taxon>Actinomycetes</taxon>
        <taxon>Pseudonocardiales</taxon>
        <taxon>Pseudonocardiaceae</taxon>
        <taxon>Actinomycetospora</taxon>
    </lineage>
</organism>
<dbReference type="GO" id="GO:0016787">
    <property type="term" value="F:hydrolase activity"/>
    <property type="evidence" value="ECO:0007669"/>
    <property type="project" value="UniProtKB-KW"/>
</dbReference>
<dbReference type="InterPro" id="IPR000086">
    <property type="entry name" value="NUDIX_hydrolase_dom"/>
</dbReference>
<gene>
    <name evidence="3" type="ORF">LQ327_28025</name>
</gene>
<keyword evidence="4" id="KW-1185">Reference proteome</keyword>
<keyword evidence="3" id="KW-0378">Hydrolase</keyword>
<evidence type="ECO:0000313" key="3">
    <source>
        <dbReference type="EMBL" id="MCD2197226.1"/>
    </source>
</evidence>
<accession>A0ABS8PG27</accession>
<reference evidence="3 4" key="1">
    <citation type="submission" date="2021-11" db="EMBL/GenBank/DDBJ databases">
        <title>Draft genome sequence of Actinomycetospora sp. SF1 isolated from the rhizosphere soil.</title>
        <authorList>
            <person name="Duangmal K."/>
            <person name="Chantavorakit T."/>
        </authorList>
    </citation>
    <scope>NUCLEOTIDE SEQUENCE [LARGE SCALE GENOMIC DNA]</scope>
    <source>
        <strain evidence="3 4">TBRC 5722</strain>
    </source>
</reference>
<protein>
    <submittedName>
        <fullName evidence="3">NUDIX hydrolase</fullName>
    </submittedName>
</protein>
<dbReference type="InterPro" id="IPR015797">
    <property type="entry name" value="NUDIX_hydrolase-like_dom_sf"/>
</dbReference>
<evidence type="ECO:0000259" key="2">
    <source>
        <dbReference type="PROSITE" id="PS51462"/>
    </source>
</evidence>
<dbReference type="Gene3D" id="3.90.79.10">
    <property type="entry name" value="Nucleoside Triphosphate Pyrophosphohydrolase"/>
    <property type="match status" value="1"/>
</dbReference>